<evidence type="ECO:0000256" key="5">
    <source>
        <dbReference type="ARBA" id="ARBA00022741"/>
    </source>
</evidence>
<dbReference type="AlphaFoldDB" id="A0A6A9UXU4"/>
<dbReference type="InterPro" id="IPR050482">
    <property type="entry name" value="Sensor_HK_TwoCompSys"/>
</dbReference>
<evidence type="ECO:0000259" key="9">
    <source>
        <dbReference type="Pfam" id="PF02518"/>
    </source>
</evidence>
<evidence type="ECO:0000256" key="3">
    <source>
        <dbReference type="ARBA" id="ARBA00022553"/>
    </source>
</evidence>
<dbReference type="Gene3D" id="1.20.5.1930">
    <property type="match status" value="1"/>
</dbReference>
<feature type="domain" description="Histidine kinase/HSP90-like ATPase" evidence="9">
    <location>
        <begin position="107"/>
        <end position="189"/>
    </location>
</feature>
<evidence type="ECO:0000256" key="4">
    <source>
        <dbReference type="ARBA" id="ARBA00022679"/>
    </source>
</evidence>
<comment type="caution">
    <text evidence="11">The sequence shown here is derived from an EMBL/GenBank/DDBJ whole genome shotgun (WGS) entry which is preliminary data.</text>
</comment>
<dbReference type="InterPro" id="IPR011712">
    <property type="entry name" value="Sig_transdc_His_kin_sub3_dim/P"/>
</dbReference>
<dbReference type="EMBL" id="WPCU01000007">
    <property type="protein sequence ID" value="MVA76585.1"/>
    <property type="molecule type" value="Genomic_DNA"/>
</dbReference>
<reference evidence="11 12" key="1">
    <citation type="submission" date="2019-12" db="EMBL/GenBank/DDBJ databases">
        <title>Auraticoccus cholistani sp. nov., an actinomycete isolated from soil of Cholistan desert.</title>
        <authorList>
            <person name="Cheema M.T."/>
        </authorList>
    </citation>
    <scope>NUCLEOTIDE SEQUENCE [LARGE SCALE GENOMIC DNA]</scope>
    <source>
        <strain evidence="11 12">F435</strain>
    </source>
</reference>
<proteinExistence type="predicted"/>
<dbReference type="SUPFAM" id="SSF55874">
    <property type="entry name" value="ATPase domain of HSP90 chaperone/DNA topoisomerase II/histidine kinase"/>
    <property type="match status" value="1"/>
</dbReference>
<evidence type="ECO:0000313" key="12">
    <source>
        <dbReference type="Proteomes" id="UP000435304"/>
    </source>
</evidence>
<feature type="domain" description="Signal transduction histidine kinase subgroup 3 dimerisation and phosphoacceptor" evidence="10">
    <location>
        <begin position="1"/>
        <end position="58"/>
    </location>
</feature>
<evidence type="ECO:0000313" key="11">
    <source>
        <dbReference type="EMBL" id="MVA76585.1"/>
    </source>
</evidence>
<organism evidence="11 12">
    <name type="scientific">Auraticoccus cholistanensis</name>
    <dbReference type="NCBI Taxonomy" id="2656650"/>
    <lineage>
        <taxon>Bacteria</taxon>
        <taxon>Bacillati</taxon>
        <taxon>Actinomycetota</taxon>
        <taxon>Actinomycetes</taxon>
        <taxon>Propionibacteriales</taxon>
        <taxon>Propionibacteriaceae</taxon>
        <taxon>Auraticoccus</taxon>
    </lineage>
</organism>
<keyword evidence="6" id="KW-0418">Kinase</keyword>
<evidence type="ECO:0000256" key="6">
    <source>
        <dbReference type="ARBA" id="ARBA00022777"/>
    </source>
</evidence>
<evidence type="ECO:0000259" key="10">
    <source>
        <dbReference type="Pfam" id="PF07730"/>
    </source>
</evidence>
<evidence type="ECO:0000256" key="8">
    <source>
        <dbReference type="ARBA" id="ARBA00023012"/>
    </source>
</evidence>
<dbReference type="Pfam" id="PF07730">
    <property type="entry name" value="HisKA_3"/>
    <property type="match status" value="1"/>
</dbReference>
<dbReference type="GO" id="GO:0016020">
    <property type="term" value="C:membrane"/>
    <property type="evidence" value="ECO:0007669"/>
    <property type="project" value="InterPro"/>
</dbReference>
<keyword evidence="5" id="KW-0547">Nucleotide-binding</keyword>
<protein>
    <recommendedName>
        <fullName evidence="2">histidine kinase</fullName>
        <ecNumber evidence="2">2.7.13.3</ecNumber>
    </recommendedName>
</protein>
<comment type="catalytic activity">
    <reaction evidence="1">
        <text>ATP + protein L-histidine = ADP + protein N-phospho-L-histidine.</text>
        <dbReference type="EC" id="2.7.13.3"/>
    </reaction>
</comment>
<dbReference type="GO" id="GO:0046983">
    <property type="term" value="F:protein dimerization activity"/>
    <property type="evidence" value="ECO:0007669"/>
    <property type="project" value="InterPro"/>
</dbReference>
<dbReference type="GO" id="GO:0000155">
    <property type="term" value="F:phosphorelay sensor kinase activity"/>
    <property type="evidence" value="ECO:0007669"/>
    <property type="project" value="InterPro"/>
</dbReference>
<evidence type="ECO:0000256" key="7">
    <source>
        <dbReference type="ARBA" id="ARBA00022840"/>
    </source>
</evidence>
<keyword evidence="4" id="KW-0808">Transferase</keyword>
<evidence type="ECO:0000256" key="2">
    <source>
        <dbReference type="ARBA" id="ARBA00012438"/>
    </source>
</evidence>
<evidence type="ECO:0000256" key="1">
    <source>
        <dbReference type="ARBA" id="ARBA00000085"/>
    </source>
</evidence>
<dbReference type="Pfam" id="PF02518">
    <property type="entry name" value="HATPase_c"/>
    <property type="match status" value="1"/>
</dbReference>
<dbReference type="GO" id="GO:0005524">
    <property type="term" value="F:ATP binding"/>
    <property type="evidence" value="ECO:0007669"/>
    <property type="project" value="UniProtKB-KW"/>
</dbReference>
<accession>A0A6A9UXU4</accession>
<dbReference type="PANTHER" id="PTHR24421:SF10">
    <property type="entry name" value="NITRATE_NITRITE SENSOR PROTEIN NARQ"/>
    <property type="match status" value="1"/>
</dbReference>
<dbReference type="InterPro" id="IPR003594">
    <property type="entry name" value="HATPase_dom"/>
</dbReference>
<dbReference type="CDD" id="cd16917">
    <property type="entry name" value="HATPase_UhpB-NarQ-NarX-like"/>
    <property type="match status" value="1"/>
</dbReference>
<keyword evidence="12" id="KW-1185">Reference proteome</keyword>
<dbReference type="PANTHER" id="PTHR24421">
    <property type="entry name" value="NITRATE/NITRITE SENSOR PROTEIN NARX-RELATED"/>
    <property type="match status" value="1"/>
</dbReference>
<dbReference type="Proteomes" id="UP000435304">
    <property type="component" value="Unassembled WGS sequence"/>
</dbReference>
<keyword evidence="3" id="KW-0597">Phosphoprotein</keyword>
<keyword evidence="8" id="KW-0902">Two-component regulatory system</keyword>
<dbReference type="EC" id="2.7.13.3" evidence="2"/>
<sequence>MHDVVGHALTVTLLHLGSARLSLDDDLDRVRSSLAEAERAARASLDDVRAAVALLRAPAPPGAASAPPTPTAADITGLVESFRRTGTPVEVQVRGDLAALGANRGLAAYRIVQESLTNAARHGDGSPITVRLDTAADRTTITVRSGAAAPSPQPAGTGLTAMRERAEALGGQLVAGPATGGWRVEAVLPA</sequence>
<dbReference type="InterPro" id="IPR036890">
    <property type="entry name" value="HATPase_C_sf"/>
</dbReference>
<dbReference type="Gene3D" id="3.30.565.10">
    <property type="entry name" value="Histidine kinase-like ATPase, C-terminal domain"/>
    <property type="match status" value="1"/>
</dbReference>
<name>A0A6A9UXU4_9ACTN</name>
<keyword evidence="7" id="KW-0067">ATP-binding</keyword>
<gene>
    <name evidence="11" type="ORF">GC722_11195</name>
</gene>